<evidence type="ECO:0000313" key="3">
    <source>
        <dbReference type="Proteomes" id="UP000182932"/>
    </source>
</evidence>
<keyword evidence="1" id="KW-0812">Transmembrane</keyword>
<evidence type="ECO:0000256" key="1">
    <source>
        <dbReference type="SAM" id="Phobius"/>
    </source>
</evidence>
<dbReference type="GeneID" id="80819446"/>
<dbReference type="AlphaFoldDB" id="A0A975ZPF9"/>
<protein>
    <submittedName>
        <fullName evidence="2">Uncharacterized membrane protein</fullName>
    </submittedName>
</protein>
<keyword evidence="1" id="KW-0472">Membrane</keyword>
<accession>A0A975ZPF9</accession>
<dbReference type="RefSeq" id="WP_048529067.1">
    <property type="nucleotide sequence ID" value="NZ_CATMKJ010000025.1"/>
</dbReference>
<feature type="transmembrane region" description="Helical" evidence="1">
    <location>
        <begin position="192"/>
        <end position="218"/>
    </location>
</feature>
<sequence length="297" mass="31734">MTETIGNPLSWSAQALGKGLTSTGEIVEELHPHETSPIVIRDIDIGDLRIALSKGYEDFLAMRTDVMWIVLVYPVMGFVLAWFAATESLLPLLFPLVSGFALLGPVAGVGLYEMSRRREAGMTPRWRDGFGVAFSPAAAPMVVLGGYLMALFVAWMMTALVLYNATLGPAAPTSASAFVTDVFTTTAGLQMLGFGLALGFVFAALVLITALISFPMLVDRRVGLPLAVATSVEVAWRNPITVAVWGMIVAALLTLGFVTLFVGLIFVLPILGHATWHLYRRAVAPPEPAAKAPVSEA</sequence>
<name>A0A975ZPF9_9RHOB</name>
<keyword evidence="1" id="KW-1133">Transmembrane helix</keyword>
<dbReference type="Pfam" id="PF09955">
    <property type="entry name" value="DUF2189"/>
    <property type="match status" value="1"/>
</dbReference>
<feature type="transmembrane region" description="Helical" evidence="1">
    <location>
        <begin position="66"/>
        <end position="85"/>
    </location>
</feature>
<dbReference type="Proteomes" id="UP000182932">
    <property type="component" value="Unassembled WGS sequence"/>
</dbReference>
<evidence type="ECO:0000313" key="2">
    <source>
        <dbReference type="EMBL" id="SEJ86416.1"/>
    </source>
</evidence>
<feature type="transmembrane region" description="Helical" evidence="1">
    <location>
        <begin position="91"/>
        <end position="112"/>
    </location>
</feature>
<keyword evidence="3" id="KW-1185">Reference proteome</keyword>
<reference evidence="2 3" key="1">
    <citation type="submission" date="2016-10" db="EMBL/GenBank/DDBJ databases">
        <authorList>
            <person name="Varghese N."/>
            <person name="Submissions S."/>
        </authorList>
    </citation>
    <scope>NUCLEOTIDE SEQUENCE [LARGE SCALE GENOMIC DNA]</scope>
    <source>
        <strain evidence="2 3">FF3</strain>
    </source>
</reference>
<feature type="transmembrane region" description="Helical" evidence="1">
    <location>
        <begin position="133"/>
        <end position="155"/>
    </location>
</feature>
<organism evidence="2 3">
    <name type="scientific">Marinovum algicola</name>
    <dbReference type="NCBI Taxonomy" id="42444"/>
    <lineage>
        <taxon>Bacteria</taxon>
        <taxon>Pseudomonadati</taxon>
        <taxon>Pseudomonadota</taxon>
        <taxon>Alphaproteobacteria</taxon>
        <taxon>Rhodobacterales</taxon>
        <taxon>Roseobacteraceae</taxon>
        <taxon>Marinovum</taxon>
    </lineage>
</organism>
<dbReference type="EMBL" id="FNYY01000012">
    <property type="protein sequence ID" value="SEJ86416.1"/>
    <property type="molecule type" value="Genomic_DNA"/>
</dbReference>
<proteinExistence type="predicted"/>
<comment type="caution">
    <text evidence="2">The sequence shown here is derived from an EMBL/GenBank/DDBJ whole genome shotgun (WGS) entry which is preliminary data.</text>
</comment>
<feature type="transmembrane region" description="Helical" evidence="1">
    <location>
        <begin position="242"/>
        <end position="271"/>
    </location>
</feature>
<gene>
    <name evidence="2" type="ORF">SAMN04487940_11245</name>
</gene>
<dbReference type="InterPro" id="IPR018692">
    <property type="entry name" value="DUF2189"/>
</dbReference>
<feature type="transmembrane region" description="Helical" evidence="1">
    <location>
        <begin position="161"/>
        <end position="180"/>
    </location>
</feature>